<gene>
    <name evidence="2" type="ORF">KFK09_020240</name>
</gene>
<evidence type="ECO:0000256" key="1">
    <source>
        <dbReference type="SAM" id="MobiDB-lite"/>
    </source>
</evidence>
<keyword evidence="3" id="KW-1185">Reference proteome</keyword>
<reference evidence="2" key="1">
    <citation type="journal article" date="2022" name="Front. Genet.">
        <title>Chromosome-Scale Assembly of the Dendrobium nobile Genome Provides Insights Into the Molecular Mechanism of the Biosynthesis of the Medicinal Active Ingredient of Dendrobium.</title>
        <authorList>
            <person name="Xu Q."/>
            <person name="Niu S.-C."/>
            <person name="Li K.-L."/>
            <person name="Zheng P.-J."/>
            <person name="Zhang X.-J."/>
            <person name="Jia Y."/>
            <person name="Liu Y."/>
            <person name="Niu Y.-X."/>
            <person name="Yu L.-H."/>
            <person name="Chen D.-F."/>
            <person name="Zhang G.-Q."/>
        </authorList>
    </citation>
    <scope>NUCLEOTIDE SEQUENCE</scope>
    <source>
        <tissue evidence="2">Leaf</tissue>
    </source>
</reference>
<dbReference type="EMBL" id="JAGYWB010000014">
    <property type="protein sequence ID" value="KAI0499337.1"/>
    <property type="molecule type" value="Genomic_DNA"/>
</dbReference>
<protein>
    <submittedName>
        <fullName evidence="2">Uncharacterized protein</fullName>
    </submittedName>
</protein>
<organism evidence="2 3">
    <name type="scientific">Dendrobium nobile</name>
    <name type="common">Orchid</name>
    <dbReference type="NCBI Taxonomy" id="94219"/>
    <lineage>
        <taxon>Eukaryota</taxon>
        <taxon>Viridiplantae</taxon>
        <taxon>Streptophyta</taxon>
        <taxon>Embryophyta</taxon>
        <taxon>Tracheophyta</taxon>
        <taxon>Spermatophyta</taxon>
        <taxon>Magnoliopsida</taxon>
        <taxon>Liliopsida</taxon>
        <taxon>Asparagales</taxon>
        <taxon>Orchidaceae</taxon>
        <taxon>Epidendroideae</taxon>
        <taxon>Malaxideae</taxon>
        <taxon>Dendrobiinae</taxon>
        <taxon>Dendrobium</taxon>
    </lineage>
</organism>
<comment type="caution">
    <text evidence="2">The sequence shown here is derived from an EMBL/GenBank/DDBJ whole genome shotgun (WGS) entry which is preliminary data.</text>
</comment>
<proteinExistence type="predicted"/>
<accession>A0A8T3AT92</accession>
<dbReference type="AlphaFoldDB" id="A0A8T3AT92"/>
<feature type="region of interest" description="Disordered" evidence="1">
    <location>
        <begin position="46"/>
        <end position="85"/>
    </location>
</feature>
<dbReference type="Proteomes" id="UP000829196">
    <property type="component" value="Unassembled WGS sequence"/>
</dbReference>
<evidence type="ECO:0000313" key="3">
    <source>
        <dbReference type="Proteomes" id="UP000829196"/>
    </source>
</evidence>
<evidence type="ECO:0000313" key="2">
    <source>
        <dbReference type="EMBL" id="KAI0499337.1"/>
    </source>
</evidence>
<name>A0A8T3AT92_DENNO</name>
<sequence>MEENVRTRKGNGKNKKVEEKYYASKIICSLTHDTHRRCLRRKQLPANTSVAAQPSDLAANRSPASSHAPLCIGISGSRGRTDSSPVNQLLTKRRFSLCLA</sequence>